<dbReference type="InterPro" id="IPR050210">
    <property type="entry name" value="tRNA_Adenine-N(6)_MTase"/>
</dbReference>
<dbReference type="SUPFAM" id="SSF53335">
    <property type="entry name" value="S-adenosyl-L-methionine-dependent methyltransferases"/>
    <property type="match status" value="1"/>
</dbReference>
<keyword evidence="1 4" id="KW-0808">Transferase</keyword>
<evidence type="ECO:0000259" key="3">
    <source>
        <dbReference type="Pfam" id="PF05175"/>
    </source>
</evidence>
<keyword evidence="5" id="KW-1185">Reference proteome</keyword>
<dbReference type="PANTHER" id="PTHR47739:SF1">
    <property type="entry name" value="TRNA1(VAL) (ADENINE(37)-N6)-METHYLTRANSFERASE"/>
    <property type="match status" value="1"/>
</dbReference>
<dbReference type="Pfam" id="PF05175">
    <property type="entry name" value="MTS"/>
    <property type="match status" value="1"/>
</dbReference>
<dbReference type="InterPro" id="IPR029063">
    <property type="entry name" value="SAM-dependent_MTases_sf"/>
</dbReference>
<dbReference type="PANTHER" id="PTHR47739">
    <property type="entry name" value="TRNA1(VAL) (ADENINE(37)-N6)-METHYLTRANSFERASE"/>
    <property type="match status" value="1"/>
</dbReference>
<dbReference type="Gene3D" id="3.40.50.150">
    <property type="entry name" value="Vaccinia Virus protein VP39"/>
    <property type="match status" value="1"/>
</dbReference>
<dbReference type="GO" id="GO:0003676">
    <property type="term" value="F:nucleic acid binding"/>
    <property type="evidence" value="ECO:0007669"/>
    <property type="project" value="InterPro"/>
</dbReference>
<dbReference type="GO" id="GO:0008757">
    <property type="term" value="F:S-adenosylmethionine-dependent methyltransferase activity"/>
    <property type="evidence" value="ECO:0007669"/>
    <property type="project" value="UniProtKB-ARBA"/>
</dbReference>
<name>A0A1W2AY40_9RHOB</name>
<dbReference type="AlphaFoldDB" id="A0A1W2AY40"/>
<accession>A0A1W2AY40</accession>
<feature type="domain" description="Methyltransferase small" evidence="3">
    <location>
        <begin position="36"/>
        <end position="133"/>
    </location>
</feature>
<dbReference type="InterPro" id="IPR007848">
    <property type="entry name" value="Small_mtfrase_dom"/>
</dbReference>
<organism evidence="4 5">
    <name type="scientific">Primorskyibacter flagellatus</name>
    <dbReference type="NCBI Taxonomy" id="1387277"/>
    <lineage>
        <taxon>Bacteria</taxon>
        <taxon>Pseudomonadati</taxon>
        <taxon>Pseudomonadota</taxon>
        <taxon>Alphaproteobacteria</taxon>
        <taxon>Rhodobacterales</taxon>
        <taxon>Roseobacteraceae</taxon>
        <taxon>Primorskyibacter</taxon>
    </lineage>
</organism>
<keyword evidence="2" id="KW-0949">S-adenosyl-L-methionine</keyword>
<protein>
    <submittedName>
        <fullName evidence="4">tRNA1(Val) A37 N6-methylase TrmN6</fullName>
    </submittedName>
</protein>
<sequence>MAFRLTAELSRDAFLGGRVHLFQPIGGYRAGIDPVLLAASVAATSGDSVLELGCGAAPGLCCLGVRVPGLTLTGVEIQPFYVNLARRNLAENGLTAEVVEADLSSPPASLLARQFDHVFANPPYFKSGKRSQADDDGREIALAAQTPLSAWVNVAARRLVPRGQATFIQRMERLPELLTAMQERLGSVQVLPLAPRVGRDPRLVLVRGRKGGRADFRLHAPVILHEGHTHGQDGEDYAAPISDVLRRGAPLNFPA</sequence>
<dbReference type="InterPro" id="IPR002052">
    <property type="entry name" value="DNA_methylase_N6_adenine_CS"/>
</dbReference>
<dbReference type="Proteomes" id="UP000192330">
    <property type="component" value="Unassembled WGS sequence"/>
</dbReference>
<evidence type="ECO:0000256" key="2">
    <source>
        <dbReference type="ARBA" id="ARBA00022691"/>
    </source>
</evidence>
<dbReference type="CDD" id="cd02440">
    <property type="entry name" value="AdoMet_MTases"/>
    <property type="match status" value="1"/>
</dbReference>
<evidence type="ECO:0000313" key="4">
    <source>
        <dbReference type="EMBL" id="SMC65613.1"/>
    </source>
</evidence>
<dbReference type="EMBL" id="FWYD01000003">
    <property type="protein sequence ID" value="SMC65613.1"/>
    <property type="molecule type" value="Genomic_DNA"/>
</dbReference>
<dbReference type="STRING" id="1387277.SAMN06295998_103378"/>
<evidence type="ECO:0000256" key="1">
    <source>
        <dbReference type="ARBA" id="ARBA00022603"/>
    </source>
</evidence>
<evidence type="ECO:0000313" key="5">
    <source>
        <dbReference type="Proteomes" id="UP000192330"/>
    </source>
</evidence>
<dbReference type="GO" id="GO:0032259">
    <property type="term" value="P:methylation"/>
    <property type="evidence" value="ECO:0007669"/>
    <property type="project" value="UniProtKB-KW"/>
</dbReference>
<reference evidence="4 5" key="1">
    <citation type="submission" date="2017-04" db="EMBL/GenBank/DDBJ databases">
        <authorList>
            <person name="Afonso C.L."/>
            <person name="Miller P.J."/>
            <person name="Scott M.A."/>
            <person name="Spackman E."/>
            <person name="Goraichik I."/>
            <person name="Dimitrov K.M."/>
            <person name="Suarez D.L."/>
            <person name="Swayne D.E."/>
        </authorList>
    </citation>
    <scope>NUCLEOTIDE SEQUENCE [LARGE SCALE GENOMIC DNA]</scope>
    <source>
        <strain evidence="4 5">CGMCC 1.12644</strain>
    </source>
</reference>
<dbReference type="PROSITE" id="PS00092">
    <property type="entry name" value="N6_MTASE"/>
    <property type="match status" value="1"/>
</dbReference>
<dbReference type="GO" id="GO:0008170">
    <property type="term" value="F:N-methyltransferase activity"/>
    <property type="evidence" value="ECO:0007669"/>
    <property type="project" value="UniProtKB-ARBA"/>
</dbReference>
<proteinExistence type="predicted"/>
<keyword evidence="1 4" id="KW-0489">Methyltransferase</keyword>
<gene>
    <name evidence="4" type="ORF">SAMN06295998_103378</name>
</gene>